<name>A0A2P6TIJ8_CHLSO</name>
<organism evidence="2 3">
    <name type="scientific">Chlorella sorokiniana</name>
    <name type="common">Freshwater green alga</name>
    <dbReference type="NCBI Taxonomy" id="3076"/>
    <lineage>
        <taxon>Eukaryota</taxon>
        <taxon>Viridiplantae</taxon>
        <taxon>Chlorophyta</taxon>
        <taxon>core chlorophytes</taxon>
        <taxon>Trebouxiophyceae</taxon>
        <taxon>Chlorellales</taxon>
        <taxon>Chlorellaceae</taxon>
        <taxon>Chlorella clade</taxon>
        <taxon>Chlorella</taxon>
    </lineage>
</organism>
<reference evidence="2 3" key="1">
    <citation type="journal article" date="2018" name="Plant J.">
        <title>Genome sequences of Chlorella sorokiniana UTEX 1602 and Micractinium conductrix SAG 241.80: implications to maltose excretion by a green alga.</title>
        <authorList>
            <person name="Arriola M.B."/>
            <person name="Velmurugan N."/>
            <person name="Zhang Y."/>
            <person name="Plunkett M.H."/>
            <person name="Hondzo H."/>
            <person name="Barney B.M."/>
        </authorList>
    </citation>
    <scope>NUCLEOTIDE SEQUENCE [LARGE SCALE GENOMIC DNA]</scope>
    <source>
        <strain evidence="3">UTEX 1602</strain>
    </source>
</reference>
<evidence type="ECO:0000313" key="2">
    <source>
        <dbReference type="EMBL" id="PRW39077.1"/>
    </source>
</evidence>
<gene>
    <name evidence="2" type="ORF">C2E21_6876</name>
</gene>
<dbReference type="Proteomes" id="UP000239899">
    <property type="component" value="Unassembled WGS sequence"/>
</dbReference>
<proteinExistence type="predicted"/>
<dbReference type="GO" id="GO:0016740">
    <property type="term" value="F:transferase activity"/>
    <property type="evidence" value="ECO:0007669"/>
    <property type="project" value="UniProtKB-KW"/>
</dbReference>
<comment type="caution">
    <text evidence="2">The sequence shown here is derived from an EMBL/GenBank/DDBJ whole genome shotgun (WGS) entry which is preliminary data.</text>
</comment>
<feature type="compositionally biased region" description="Low complexity" evidence="1">
    <location>
        <begin position="19"/>
        <end position="37"/>
    </location>
</feature>
<feature type="region of interest" description="Disordered" evidence="1">
    <location>
        <begin position="1"/>
        <end position="37"/>
    </location>
</feature>
<sequence>MAAPACFRAAPSGPKLTPSRSSLAARPTPPSSLSSRSVVVCSSSNGAGPVAASVAGASEPRTFSPTSPLLPKLELHKVVGHNRGRSSPWSSMLPDAHDVLPAFMEEVVNKHLHAPLIIDWLDGVYMMLSKDRAGADTFLAAALPHDAPRLPLHSEPDASYYLMGWCLVNRRLDPRITAIEFIEVPVEVRRHGMGRALLELLSASYPDQAVLPHEPRDDCLRFWLEVTPPSLGKLIEEHGVSAARDICVSSLGWQPHYFEAMMERHRDAVATGFISD</sequence>
<accession>A0A2P6TIJ8</accession>
<keyword evidence="3" id="KW-1185">Reference proteome</keyword>
<evidence type="ECO:0000313" key="3">
    <source>
        <dbReference type="Proteomes" id="UP000239899"/>
    </source>
</evidence>
<protein>
    <submittedName>
        <fullName evidence="2">GNAT family acetyltransferase</fullName>
    </submittedName>
</protein>
<dbReference type="EMBL" id="LHPG02000014">
    <property type="protein sequence ID" value="PRW39077.1"/>
    <property type="molecule type" value="Genomic_DNA"/>
</dbReference>
<evidence type="ECO:0000256" key="1">
    <source>
        <dbReference type="SAM" id="MobiDB-lite"/>
    </source>
</evidence>
<dbReference type="AlphaFoldDB" id="A0A2P6TIJ8"/>